<dbReference type="AlphaFoldDB" id="A0A221W4V1"/>
<dbReference type="GO" id="GO:0016705">
    <property type="term" value="F:oxidoreductase activity, acting on paired donors, with incorporation or reduction of molecular oxygen"/>
    <property type="evidence" value="ECO:0007669"/>
    <property type="project" value="InterPro"/>
</dbReference>
<dbReference type="InterPro" id="IPR017972">
    <property type="entry name" value="Cyt_P450_CS"/>
</dbReference>
<evidence type="ECO:0000313" key="3">
    <source>
        <dbReference type="Proteomes" id="UP000204221"/>
    </source>
</evidence>
<dbReference type="PRINTS" id="PR00385">
    <property type="entry name" value="P450"/>
</dbReference>
<evidence type="ECO:0000256" key="1">
    <source>
        <dbReference type="ARBA" id="ARBA00010617"/>
    </source>
</evidence>
<keyword evidence="2" id="KW-0560">Oxidoreductase</keyword>
<dbReference type="PRINTS" id="PR00359">
    <property type="entry name" value="BP450"/>
</dbReference>
<dbReference type="SUPFAM" id="SSF48264">
    <property type="entry name" value="Cytochrome P450"/>
    <property type="match status" value="1"/>
</dbReference>
<dbReference type="GO" id="GO:0020037">
    <property type="term" value="F:heme binding"/>
    <property type="evidence" value="ECO:0007669"/>
    <property type="project" value="InterPro"/>
</dbReference>
<keyword evidence="3" id="KW-1185">Reference proteome</keyword>
<dbReference type="PANTHER" id="PTHR46696:SF1">
    <property type="entry name" value="CYTOCHROME P450 YJIB-RELATED"/>
    <property type="match status" value="1"/>
</dbReference>
<name>A0A221W4V1_9PSEU</name>
<dbReference type="GO" id="GO:0004497">
    <property type="term" value="F:monooxygenase activity"/>
    <property type="evidence" value="ECO:0007669"/>
    <property type="project" value="InterPro"/>
</dbReference>
<dbReference type="EMBL" id="CP022521">
    <property type="protein sequence ID" value="ASO20681.1"/>
    <property type="molecule type" value="Genomic_DNA"/>
</dbReference>
<reference evidence="2 3" key="1">
    <citation type="submission" date="2017-07" db="EMBL/GenBank/DDBJ databases">
        <title>Complete genome sequence of Actinoalloteichus hoggarensis DSM 45943, type strain of Actinoalloteichus hoggarensis.</title>
        <authorList>
            <person name="Ruckert C."/>
            <person name="Nouioui I."/>
            <person name="Willmese J."/>
            <person name="van Wezel G."/>
            <person name="Klenk H.-P."/>
            <person name="Kalinowski J."/>
            <person name="Zotchev S.B."/>
        </authorList>
    </citation>
    <scope>NUCLEOTIDE SEQUENCE [LARGE SCALE GENOMIC DNA]</scope>
    <source>
        <strain evidence="2 3">DSM 45943</strain>
    </source>
</reference>
<dbReference type="InterPro" id="IPR036396">
    <property type="entry name" value="Cyt_P450_sf"/>
</dbReference>
<dbReference type="Proteomes" id="UP000204221">
    <property type="component" value="Chromosome"/>
</dbReference>
<protein>
    <submittedName>
        <fullName evidence="2">Biotin biosynthesis cytochrome P450</fullName>
        <ecNumber evidence="2">1.14.14.46</ecNumber>
    </submittedName>
</protein>
<sequence length="399" mass="43562">MSTRGTAAAREMVLRRPALLYERLHRDGPLQWNEKASCWLVVGFELARVVLRDTRYRMPRPATDSRWMRDPELSGFVLGMMLETEGADHERLRRILGPVFGPRAVRARARRTEAMMDGLLDAVEAGRSRFDAVEAISGRLPVDVVGDLVGIPAAERDEISALCRRISRGGGLADSVPDADAVAASVAGVRELRDRIRTWPVGDEESVPGTGDSVLGRTARFREGPDALTEPQVVATVFSLYLAGHDTSRNLLSALLHRLADEDGLFDAVATGRANRSALVDEVLRTEAPLTFTVRVSDEDTELAGRVIRAGTPLRVMLGAANHDPLHDAGLTGPPGGLAFGEGRHVCLGAHVARMEGVVMLDVLARRLSRIRSGGAARWSPHFLHRGLVELPLEVVWRR</sequence>
<dbReference type="GO" id="GO:0005506">
    <property type="term" value="F:iron ion binding"/>
    <property type="evidence" value="ECO:0007669"/>
    <property type="project" value="InterPro"/>
</dbReference>
<gene>
    <name evidence="2" type="primary">bioI3</name>
    <name evidence="2" type="ORF">AHOG_15275</name>
</gene>
<dbReference type="EC" id="1.14.14.46" evidence="2"/>
<dbReference type="InterPro" id="IPR002397">
    <property type="entry name" value="Cyt_P450_B"/>
</dbReference>
<dbReference type="RefSeq" id="WP_093941970.1">
    <property type="nucleotide sequence ID" value="NZ_CP022521.1"/>
</dbReference>
<organism evidence="2 3">
    <name type="scientific">Actinoalloteichus hoggarensis</name>
    <dbReference type="NCBI Taxonomy" id="1470176"/>
    <lineage>
        <taxon>Bacteria</taxon>
        <taxon>Bacillati</taxon>
        <taxon>Actinomycetota</taxon>
        <taxon>Actinomycetes</taxon>
        <taxon>Pseudonocardiales</taxon>
        <taxon>Pseudonocardiaceae</taxon>
        <taxon>Actinoalloteichus</taxon>
    </lineage>
</organism>
<dbReference type="OrthoDB" id="4168525at2"/>
<proteinExistence type="inferred from homology"/>
<dbReference type="PROSITE" id="PS00086">
    <property type="entry name" value="CYTOCHROME_P450"/>
    <property type="match status" value="1"/>
</dbReference>
<evidence type="ECO:0000313" key="2">
    <source>
        <dbReference type="EMBL" id="ASO20681.1"/>
    </source>
</evidence>
<dbReference type="InterPro" id="IPR001128">
    <property type="entry name" value="Cyt_P450"/>
</dbReference>
<comment type="similarity">
    <text evidence="1">Belongs to the cytochrome P450 family.</text>
</comment>
<dbReference type="Gene3D" id="1.10.630.10">
    <property type="entry name" value="Cytochrome P450"/>
    <property type="match status" value="1"/>
</dbReference>
<dbReference type="KEGG" id="ahg:AHOG_15275"/>
<accession>A0A221W4V1</accession>
<dbReference type="PANTHER" id="PTHR46696">
    <property type="entry name" value="P450, PUTATIVE (EUROFUNG)-RELATED"/>
    <property type="match status" value="1"/>
</dbReference>